<dbReference type="Gene3D" id="3.90.660.10">
    <property type="match status" value="1"/>
</dbReference>
<name>A0A7S1B635_9STRA</name>
<dbReference type="SUPFAM" id="SSF51905">
    <property type="entry name" value="FAD/NAD(P)-binding domain"/>
    <property type="match status" value="1"/>
</dbReference>
<dbReference type="EMBL" id="HBFR01004050">
    <property type="protein sequence ID" value="CAD8875655.1"/>
    <property type="molecule type" value="Transcribed_RNA"/>
</dbReference>
<dbReference type="Gene3D" id="3.50.50.60">
    <property type="entry name" value="FAD/NAD(P)-binding domain"/>
    <property type="match status" value="1"/>
</dbReference>
<dbReference type="PANTHER" id="PTHR16128">
    <property type="entry name" value="FAD/NAD(P)-BINDING OXIDOREDUCTASE FAMILY PROTEIN"/>
    <property type="match status" value="1"/>
</dbReference>
<sequence>MNSATAVKLAMNPYRFRVAIIGGGVSGCASARRLAQLSPSAEITLYEIGRGPGGRASTRKTRSHPHLYINHGSPYAEVRSDSGRSLLSSLGPSSVAPFLGARGFLNSDTGEFLLENSVADGDKSHYVTGANGEMSEIAASLIRGIPSIDAKYKTMVRGLSRAQNGAWELKDKHEQVIGTADWLVVAGSGIAHPRWSDAFGGAPPLIAAEHESPDPKLRTALDAIAEQQVSLVLAVFFSCSGSAAREWLSLEYDVADVEGSSVLAKVIIQGGTKNDGSEWCSVVLHSTEDFALQNTGVYGASSSAARVGDASSDSLQEESLIKKMAAALNEIPGVPAIITRSDESKNTTPSSSQQFNYDYGPVLHRWGNAFPKGRALPEDLSFLSSSQVAFCGDYVATSEHARFGSFESALLSGTVSGEKIAKFYSE</sequence>
<evidence type="ECO:0000313" key="1">
    <source>
        <dbReference type="EMBL" id="CAD8875655.1"/>
    </source>
</evidence>
<evidence type="ECO:0008006" key="2">
    <source>
        <dbReference type="Google" id="ProtNLM"/>
    </source>
</evidence>
<gene>
    <name evidence="1" type="ORF">CHYS00102_LOCUS2831</name>
</gene>
<proteinExistence type="predicted"/>
<organism evidence="1">
    <name type="scientific">Corethron hystrix</name>
    <dbReference type="NCBI Taxonomy" id="216773"/>
    <lineage>
        <taxon>Eukaryota</taxon>
        <taxon>Sar</taxon>
        <taxon>Stramenopiles</taxon>
        <taxon>Ochrophyta</taxon>
        <taxon>Bacillariophyta</taxon>
        <taxon>Coscinodiscophyceae</taxon>
        <taxon>Corethrophycidae</taxon>
        <taxon>Corethrales</taxon>
        <taxon>Corethraceae</taxon>
        <taxon>Corethron</taxon>
    </lineage>
</organism>
<accession>A0A7S1B635</accession>
<dbReference type="InterPro" id="IPR036188">
    <property type="entry name" value="FAD/NAD-bd_sf"/>
</dbReference>
<dbReference type="Pfam" id="PF13450">
    <property type="entry name" value="NAD_binding_8"/>
    <property type="match status" value="1"/>
</dbReference>
<reference evidence="1" key="1">
    <citation type="submission" date="2021-01" db="EMBL/GenBank/DDBJ databases">
        <authorList>
            <person name="Corre E."/>
            <person name="Pelletier E."/>
            <person name="Niang G."/>
            <person name="Scheremetjew M."/>
            <person name="Finn R."/>
            <person name="Kale V."/>
            <person name="Holt S."/>
            <person name="Cochrane G."/>
            <person name="Meng A."/>
            <person name="Brown T."/>
            <person name="Cohen L."/>
        </authorList>
    </citation>
    <scope>NUCLEOTIDE SEQUENCE</scope>
    <source>
        <strain evidence="1">308</strain>
    </source>
</reference>
<dbReference type="AlphaFoldDB" id="A0A7S1B635"/>
<dbReference type="PANTHER" id="PTHR16128:SF5">
    <property type="entry name" value="FAD_NAD(P)-BINDING OXIDOREDUCTASE FAMILY PROTEIN"/>
    <property type="match status" value="1"/>
</dbReference>
<protein>
    <recommendedName>
        <fullName evidence="2">Amine oxidase domain-containing protein</fullName>
    </recommendedName>
</protein>